<protein>
    <submittedName>
        <fullName evidence="2">Uncharacterized protein</fullName>
    </submittedName>
</protein>
<evidence type="ECO:0000313" key="2">
    <source>
        <dbReference type="EMBL" id="KAK0619024.1"/>
    </source>
</evidence>
<name>A0AA40BZC9_9PEZI</name>
<proteinExistence type="predicted"/>
<accession>A0AA40BZC9</accession>
<sequence length="107" mass="12165">MRFAAGETDYADDRSEESSIVCNEQARGVPSKGAPSTIISKEQIDALRKFQRRAVTYRNLSEVEYWNGIWDTLFPGSPRPAHPYLTKEELARSYSPTEGVVSKRHRC</sequence>
<dbReference type="Proteomes" id="UP001175000">
    <property type="component" value="Unassembled WGS sequence"/>
</dbReference>
<evidence type="ECO:0000313" key="3">
    <source>
        <dbReference type="Proteomes" id="UP001175000"/>
    </source>
</evidence>
<dbReference type="AlphaFoldDB" id="A0AA40BZC9"/>
<organism evidence="2 3">
    <name type="scientific">Immersiella caudata</name>
    <dbReference type="NCBI Taxonomy" id="314043"/>
    <lineage>
        <taxon>Eukaryota</taxon>
        <taxon>Fungi</taxon>
        <taxon>Dikarya</taxon>
        <taxon>Ascomycota</taxon>
        <taxon>Pezizomycotina</taxon>
        <taxon>Sordariomycetes</taxon>
        <taxon>Sordariomycetidae</taxon>
        <taxon>Sordariales</taxon>
        <taxon>Lasiosphaeriaceae</taxon>
        <taxon>Immersiella</taxon>
    </lineage>
</organism>
<gene>
    <name evidence="2" type="ORF">B0T14DRAFT_198941</name>
</gene>
<dbReference type="EMBL" id="JAULSU010000004">
    <property type="protein sequence ID" value="KAK0619024.1"/>
    <property type="molecule type" value="Genomic_DNA"/>
</dbReference>
<evidence type="ECO:0000256" key="1">
    <source>
        <dbReference type="SAM" id="MobiDB-lite"/>
    </source>
</evidence>
<keyword evidence="3" id="KW-1185">Reference proteome</keyword>
<feature type="region of interest" description="Disordered" evidence="1">
    <location>
        <begin position="1"/>
        <end position="35"/>
    </location>
</feature>
<comment type="caution">
    <text evidence="2">The sequence shown here is derived from an EMBL/GenBank/DDBJ whole genome shotgun (WGS) entry which is preliminary data.</text>
</comment>
<reference evidence="2" key="1">
    <citation type="submission" date="2023-06" db="EMBL/GenBank/DDBJ databases">
        <title>Genome-scale phylogeny and comparative genomics of the fungal order Sordariales.</title>
        <authorList>
            <consortium name="Lawrence Berkeley National Laboratory"/>
            <person name="Hensen N."/>
            <person name="Bonometti L."/>
            <person name="Westerberg I."/>
            <person name="Brannstrom I.O."/>
            <person name="Guillou S."/>
            <person name="Cros-Aarteil S."/>
            <person name="Calhoun S."/>
            <person name="Haridas S."/>
            <person name="Kuo A."/>
            <person name="Mondo S."/>
            <person name="Pangilinan J."/>
            <person name="Riley R."/>
            <person name="Labutti K."/>
            <person name="Andreopoulos B."/>
            <person name="Lipzen A."/>
            <person name="Chen C."/>
            <person name="Yanf M."/>
            <person name="Daum C."/>
            <person name="Ng V."/>
            <person name="Clum A."/>
            <person name="Steindorff A."/>
            <person name="Ohm R."/>
            <person name="Martin F."/>
            <person name="Silar P."/>
            <person name="Natvig D."/>
            <person name="Lalanne C."/>
            <person name="Gautier V."/>
            <person name="Ament-Velasquez S.L."/>
            <person name="Kruys A."/>
            <person name="Hutchinson M.I."/>
            <person name="Powell A.J."/>
            <person name="Barry K."/>
            <person name="Miller A.N."/>
            <person name="Grigoriev I.V."/>
            <person name="Debuchy R."/>
            <person name="Gladieux P."/>
            <person name="Thoren M.H."/>
            <person name="Johannesson H."/>
        </authorList>
    </citation>
    <scope>NUCLEOTIDE SEQUENCE</scope>
    <source>
        <strain evidence="2">CBS 606.72</strain>
    </source>
</reference>